<reference evidence="1 2" key="1">
    <citation type="submission" date="2016-02" db="EMBL/GenBank/DDBJ databases">
        <title>Genome sequence of Clostridium tepidiprofundi DSM 19306.</title>
        <authorList>
            <person name="Poehlein A."/>
            <person name="Daniel R."/>
        </authorList>
    </citation>
    <scope>NUCLEOTIDE SEQUENCE [LARGE SCALE GENOMIC DNA]</scope>
    <source>
        <strain evidence="1 2">DSM 19306</strain>
    </source>
</reference>
<gene>
    <name evidence="1" type="ORF">CLTEP_07150</name>
</gene>
<comment type="caution">
    <text evidence="1">The sequence shown here is derived from an EMBL/GenBank/DDBJ whole genome shotgun (WGS) entry which is preliminary data.</text>
</comment>
<evidence type="ECO:0000313" key="2">
    <source>
        <dbReference type="Proteomes" id="UP000075531"/>
    </source>
</evidence>
<keyword evidence="2" id="KW-1185">Reference proteome</keyword>
<dbReference type="PATRIC" id="fig|1121338.3.peg.726"/>
<dbReference type="RefSeq" id="WP_242863859.1">
    <property type="nucleotide sequence ID" value="NZ_LTBA01000004.1"/>
</dbReference>
<sequence length="39" mass="4673">MNTAKEILFNLIEEIPENEISEVIDFIGYLKTKREKEFK</sequence>
<proteinExistence type="predicted"/>
<evidence type="ECO:0000313" key="1">
    <source>
        <dbReference type="EMBL" id="KYH35311.1"/>
    </source>
</evidence>
<organism evidence="1 2">
    <name type="scientific">Clostridium tepidiprofundi DSM 19306</name>
    <dbReference type="NCBI Taxonomy" id="1121338"/>
    <lineage>
        <taxon>Bacteria</taxon>
        <taxon>Bacillati</taxon>
        <taxon>Bacillota</taxon>
        <taxon>Clostridia</taxon>
        <taxon>Eubacteriales</taxon>
        <taxon>Clostridiaceae</taxon>
        <taxon>Clostridium</taxon>
    </lineage>
</organism>
<name>A0A151B5U7_9CLOT</name>
<dbReference type="AlphaFoldDB" id="A0A151B5U7"/>
<protein>
    <submittedName>
        <fullName evidence="1">Uncharacterized protein</fullName>
    </submittedName>
</protein>
<dbReference type="Proteomes" id="UP000075531">
    <property type="component" value="Unassembled WGS sequence"/>
</dbReference>
<accession>A0A151B5U7</accession>
<dbReference type="EMBL" id="LTBA01000004">
    <property type="protein sequence ID" value="KYH35311.1"/>
    <property type="molecule type" value="Genomic_DNA"/>
</dbReference>